<protein>
    <submittedName>
        <fullName evidence="1">Phage head-tail joining protein</fullName>
    </submittedName>
</protein>
<sequence>MGIKAGKLRDRIRIERMGPPVDDGYTEKPGTFAPIGDRWTEVNYGKGSERREAAQVRASMTATFRVRRCRMTASITPADRLRFDPSRVSTLDAAPVWEITSAVPAEADGIDVTAVRAG</sequence>
<dbReference type="RefSeq" id="WP_085218549.1">
    <property type="nucleotide sequence ID" value="NZ_LT840185.1"/>
</dbReference>
<reference evidence="2" key="1">
    <citation type="submission" date="2017-04" db="EMBL/GenBank/DDBJ databases">
        <authorList>
            <person name="Varghese N."/>
            <person name="Submissions S."/>
        </authorList>
    </citation>
    <scope>NUCLEOTIDE SEQUENCE [LARGE SCALE GENOMIC DNA]</scope>
    <source>
        <strain evidence="2">Dd16</strain>
    </source>
</reference>
<evidence type="ECO:0000313" key="1">
    <source>
        <dbReference type="EMBL" id="SMF70537.1"/>
    </source>
</evidence>
<gene>
    <name evidence="1" type="ORF">SAMN06295910_1896</name>
</gene>
<keyword evidence="2" id="KW-1185">Reference proteome</keyword>
<dbReference type="Pfam" id="PF05521">
    <property type="entry name" value="Phage_HCP"/>
    <property type="match status" value="1"/>
</dbReference>
<proteinExistence type="predicted"/>
<dbReference type="InterPro" id="IPR038666">
    <property type="entry name" value="SSP1_head-tail_sf"/>
</dbReference>
<name>A0A1X7GJ72_9SPHN</name>
<dbReference type="Proteomes" id="UP000192934">
    <property type="component" value="Chromosome I"/>
</dbReference>
<evidence type="ECO:0000313" key="2">
    <source>
        <dbReference type="Proteomes" id="UP000192934"/>
    </source>
</evidence>
<dbReference type="AlphaFoldDB" id="A0A1X7GJ72"/>
<dbReference type="InterPro" id="IPR008767">
    <property type="entry name" value="Phage_SPP1_head-tail_adaptor"/>
</dbReference>
<dbReference type="Gene3D" id="2.40.10.270">
    <property type="entry name" value="Bacteriophage SPP1 head-tail adaptor protein"/>
    <property type="match status" value="1"/>
</dbReference>
<accession>A0A1X7GJ72</accession>
<organism evidence="1 2">
    <name type="scientific">Allosphingosinicella indica</name>
    <dbReference type="NCBI Taxonomy" id="941907"/>
    <lineage>
        <taxon>Bacteria</taxon>
        <taxon>Pseudomonadati</taxon>
        <taxon>Pseudomonadota</taxon>
        <taxon>Alphaproteobacteria</taxon>
        <taxon>Sphingomonadales</taxon>
        <taxon>Sphingomonadaceae</taxon>
        <taxon>Allosphingosinicella</taxon>
    </lineage>
</organism>
<dbReference type="EMBL" id="LT840185">
    <property type="protein sequence ID" value="SMF70537.1"/>
    <property type="molecule type" value="Genomic_DNA"/>
</dbReference>
<dbReference type="OrthoDB" id="7583455at2"/>
<dbReference type="STRING" id="941907.SAMN06295910_1896"/>